<dbReference type="Pfam" id="PF03963">
    <property type="entry name" value="FlgD"/>
    <property type="match status" value="1"/>
</dbReference>
<reference evidence="8" key="1">
    <citation type="submission" date="2024-06" db="EMBL/GenBank/DDBJ databases">
        <title>Genome sequence of Vogesella sp. MAHUQ-64.</title>
        <authorList>
            <person name="Huq M.A."/>
        </authorList>
    </citation>
    <scope>NUCLEOTIDE SEQUENCE</scope>
    <source>
        <strain evidence="8">MAHUQ-64</strain>
    </source>
</reference>
<gene>
    <name evidence="8" type="ORF">ABNW52_02400</name>
</gene>
<dbReference type="Pfam" id="PF13861">
    <property type="entry name" value="FLgD_tudor"/>
    <property type="match status" value="1"/>
</dbReference>
<dbReference type="Proteomes" id="UP001433638">
    <property type="component" value="Unassembled WGS sequence"/>
</dbReference>
<evidence type="ECO:0000256" key="4">
    <source>
        <dbReference type="ARBA" id="ARBA00024746"/>
    </source>
</evidence>
<protein>
    <recommendedName>
        <fullName evidence="2 5">Basal-body rod modification protein FlgD</fullName>
    </recommendedName>
</protein>
<evidence type="ECO:0000256" key="3">
    <source>
        <dbReference type="ARBA" id="ARBA00022795"/>
    </source>
</evidence>
<dbReference type="Gene3D" id="2.60.40.4070">
    <property type="match status" value="1"/>
</dbReference>
<evidence type="ECO:0000259" key="7">
    <source>
        <dbReference type="Pfam" id="PF13861"/>
    </source>
</evidence>
<dbReference type="RefSeq" id="WP_349583495.1">
    <property type="nucleotide sequence ID" value="NZ_JBEFLD010000001.1"/>
</dbReference>
<comment type="caution">
    <text evidence="8">The sequence shown here is derived from an EMBL/GenBank/DDBJ whole genome shotgun (WGS) entry which is preliminary data.</text>
</comment>
<feature type="domain" description="FlgD/Vpr Ig-like" evidence="6">
    <location>
        <begin position="109"/>
        <end position="185"/>
    </location>
</feature>
<keyword evidence="9" id="KW-1185">Reference proteome</keyword>
<organism evidence="8 9">
    <name type="scientific">Vogesella oryzagri</name>
    <dbReference type="NCBI Taxonomy" id="3160864"/>
    <lineage>
        <taxon>Bacteria</taxon>
        <taxon>Pseudomonadati</taxon>
        <taxon>Pseudomonadota</taxon>
        <taxon>Betaproteobacteria</taxon>
        <taxon>Neisseriales</taxon>
        <taxon>Chromobacteriaceae</taxon>
        <taxon>Vogesella</taxon>
    </lineage>
</organism>
<comment type="function">
    <text evidence="4 5">Required for flagellar hook formation. May act as a scaffolding protein.</text>
</comment>
<comment type="similarity">
    <text evidence="1 5">Belongs to the FlgD family.</text>
</comment>
<dbReference type="InterPro" id="IPR025965">
    <property type="entry name" value="FlgD/Vpr_Ig-like"/>
</dbReference>
<dbReference type="Pfam" id="PF13860">
    <property type="entry name" value="FlgD_ig"/>
    <property type="match status" value="1"/>
</dbReference>
<evidence type="ECO:0000259" key="6">
    <source>
        <dbReference type="Pfam" id="PF13860"/>
    </source>
</evidence>
<keyword evidence="8" id="KW-0282">Flagellum</keyword>
<dbReference type="EMBL" id="JBEFLD010000001">
    <property type="protein sequence ID" value="MEQ6289458.1"/>
    <property type="molecule type" value="Genomic_DNA"/>
</dbReference>
<proteinExistence type="inferred from homology"/>
<name>A0ABV1LZZ2_9NEIS</name>
<feature type="domain" description="FlgD Tudor-like" evidence="7">
    <location>
        <begin position="92"/>
        <end position="224"/>
    </location>
</feature>
<evidence type="ECO:0000313" key="8">
    <source>
        <dbReference type="EMBL" id="MEQ6289458.1"/>
    </source>
</evidence>
<dbReference type="InterPro" id="IPR025963">
    <property type="entry name" value="FLgD_Tudor"/>
</dbReference>
<evidence type="ECO:0000313" key="9">
    <source>
        <dbReference type="Proteomes" id="UP001433638"/>
    </source>
</evidence>
<dbReference type="InterPro" id="IPR005648">
    <property type="entry name" value="FlgD"/>
</dbReference>
<keyword evidence="8" id="KW-0969">Cilium</keyword>
<keyword evidence="3 5" id="KW-1005">Bacterial flagellum biogenesis</keyword>
<evidence type="ECO:0000256" key="2">
    <source>
        <dbReference type="ARBA" id="ARBA00016013"/>
    </source>
</evidence>
<dbReference type="Gene3D" id="2.30.30.910">
    <property type="match status" value="1"/>
</dbReference>
<evidence type="ECO:0000256" key="1">
    <source>
        <dbReference type="ARBA" id="ARBA00010577"/>
    </source>
</evidence>
<keyword evidence="8" id="KW-0966">Cell projection</keyword>
<sequence length="229" mass="23832">MSTIANTKYNQTVLDQINGGSSQSNNAANVTSAEEIQNRFLKLLTTQMKSQDPLNPMDNSQMTTQMSQISTVSGLEKLNSTLKVMMDSQLASQSMAAVSVIGKKVLAEGNALNLKDGAAPGLLKLSAPADKVSIDIRDSNGKLLRSMDIAGGDAGMLSYSWDGKDMNGATVADGSYSVQVSASNAGAAVEATSLQGYMVSAVAFESGQPQLVLSSGQRVGLSDVELITA</sequence>
<evidence type="ECO:0000256" key="5">
    <source>
        <dbReference type="RuleBase" id="RU362076"/>
    </source>
</evidence>
<accession>A0ABV1LZZ2</accession>